<name>A0A941FF55_9ACTN</name>
<organism evidence="1 2">
    <name type="scientific">Streptomyces tuirus</name>
    <dbReference type="NCBI Taxonomy" id="68278"/>
    <lineage>
        <taxon>Bacteria</taxon>
        <taxon>Bacillati</taxon>
        <taxon>Actinomycetota</taxon>
        <taxon>Actinomycetes</taxon>
        <taxon>Kitasatosporales</taxon>
        <taxon>Streptomycetaceae</taxon>
        <taxon>Streptomyces</taxon>
    </lineage>
</organism>
<keyword evidence="2" id="KW-1185">Reference proteome</keyword>
<comment type="caution">
    <text evidence="1">The sequence shown here is derived from an EMBL/GenBank/DDBJ whole genome shotgun (WGS) entry which is preliminary data.</text>
</comment>
<dbReference type="Gene3D" id="1.10.357.10">
    <property type="entry name" value="Tetracycline Repressor, domain 2"/>
    <property type="match status" value="1"/>
</dbReference>
<sequence>MMVGTLQLARALADPKLADDVLDQGVHNALALMDAGPVRQRRVRRPS</sequence>
<dbReference type="Proteomes" id="UP000682308">
    <property type="component" value="Unassembled WGS sequence"/>
</dbReference>
<accession>A0A941FF55</accession>
<dbReference type="EMBL" id="JAGTPG010000002">
    <property type="protein sequence ID" value="MBR8642161.1"/>
    <property type="molecule type" value="Genomic_DNA"/>
</dbReference>
<dbReference type="AlphaFoldDB" id="A0A941FF55"/>
<reference evidence="1 2" key="1">
    <citation type="submission" date="2021-04" db="EMBL/GenBank/DDBJ databases">
        <title>Characterization of the biosynthetic gene cluster of new lipopeptides with antitumor activity in the genome of the marine Streptomyces PHM034.</title>
        <authorList>
            <person name="Ceniceros A."/>
            <person name="Canedo L."/>
            <person name="Mendez C."/>
            <person name="Olano C."/>
            <person name="Schleissner C."/>
            <person name="Cuevas C."/>
            <person name="De La Calle F."/>
            <person name="Salas J.A."/>
        </authorList>
    </citation>
    <scope>NUCLEOTIDE SEQUENCE [LARGE SCALE GENOMIC DNA]</scope>
    <source>
        <strain evidence="1 2">PHM034</strain>
    </source>
</reference>
<evidence type="ECO:0000313" key="1">
    <source>
        <dbReference type="EMBL" id="MBR8642161.1"/>
    </source>
</evidence>
<evidence type="ECO:0000313" key="2">
    <source>
        <dbReference type="Proteomes" id="UP000682308"/>
    </source>
</evidence>
<proteinExistence type="predicted"/>
<gene>
    <name evidence="1" type="ORF">KEF29_29655</name>
</gene>
<protein>
    <submittedName>
        <fullName evidence="1">Uncharacterized protein</fullName>
    </submittedName>
</protein>